<dbReference type="AlphaFoldDB" id="A0A7C3SMQ1"/>
<gene>
    <name evidence="1" type="ORF">ENV35_01310</name>
</gene>
<accession>A0A7C3SMQ1</accession>
<protein>
    <submittedName>
        <fullName evidence="1">Uncharacterized protein</fullName>
    </submittedName>
</protein>
<comment type="caution">
    <text evidence="1">The sequence shown here is derived from an EMBL/GenBank/DDBJ whole genome shotgun (WGS) entry which is preliminary data.</text>
</comment>
<dbReference type="EMBL" id="DTGA01000036">
    <property type="protein sequence ID" value="HGB30497.1"/>
    <property type="molecule type" value="Genomic_DNA"/>
</dbReference>
<sequence>MPVFSYKCINVDCSNYEVIVKRVSFKFSSDEVCEICKKPLKKVYNFFNVSVKSSNSDSVTNIGKIIEEKNNSLKKKWEAYSYEQKSLREKISEKLKERKK</sequence>
<proteinExistence type="predicted"/>
<reference evidence="1" key="1">
    <citation type="journal article" date="2020" name="mSystems">
        <title>Genome- and Community-Level Interaction Insights into Carbon Utilization and Element Cycling Functions of Hydrothermarchaeota in Hydrothermal Sediment.</title>
        <authorList>
            <person name="Zhou Z."/>
            <person name="Liu Y."/>
            <person name="Xu W."/>
            <person name="Pan J."/>
            <person name="Luo Z.H."/>
            <person name="Li M."/>
        </authorList>
    </citation>
    <scope>NUCLEOTIDE SEQUENCE [LARGE SCALE GENOMIC DNA]</scope>
    <source>
        <strain evidence="1">SpSt-751</strain>
    </source>
</reference>
<organism evidence="1">
    <name type="scientific">Dictyoglomus turgidum</name>
    <dbReference type="NCBI Taxonomy" id="513050"/>
    <lineage>
        <taxon>Bacteria</taxon>
        <taxon>Pseudomonadati</taxon>
        <taxon>Dictyoglomota</taxon>
        <taxon>Dictyoglomia</taxon>
        <taxon>Dictyoglomales</taxon>
        <taxon>Dictyoglomaceae</taxon>
        <taxon>Dictyoglomus</taxon>
    </lineage>
</organism>
<evidence type="ECO:0000313" key="1">
    <source>
        <dbReference type="EMBL" id="HGB30497.1"/>
    </source>
</evidence>
<name>A0A7C3SMQ1_9BACT</name>